<dbReference type="InterPro" id="IPR015797">
    <property type="entry name" value="NUDIX_hydrolase-like_dom_sf"/>
</dbReference>
<keyword evidence="13" id="KW-1185">Reference proteome</keyword>
<dbReference type="EMBL" id="JARK01001386">
    <property type="protein sequence ID" value="EYC11376.1"/>
    <property type="molecule type" value="Genomic_DNA"/>
</dbReference>
<dbReference type="PROSITE" id="PS51462">
    <property type="entry name" value="NUDIX"/>
    <property type="match status" value="1"/>
</dbReference>
<keyword evidence="5" id="KW-0813">Transport</keyword>
<dbReference type="Proteomes" id="UP000024635">
    <property type="component" value="Unassembled WGS sequence"/>
</dbReference>
<evidence type="ECO:0000256" key="1">
    <source>
        <dbReference type="ARBA" id="ARBA00001936"/>
    </source>
</evidence>
<dbReference type="GO" id="GO:0005739">
    <property type="term" value="C:mitochondrion"/>
    <property type="evidence" value="ECO:0007669"/>
    <property type="project" value="TreeGrafter"/>
</dbReference>
<feature type="compositionally biased region" description="Basic and acidic residues" evidence="10">
    <location>
        <begin position="1"/>
        <end position="16"/>
    </location>
</feature>
<dbReference type="GO" id="GO:0006887">
    <property type="term" value="P:exocytosis"/>
    <property type="evidence" value="ECO:0007669"/>
    <property type="project" value="InterPro"/>
</dbReference>
<comment type="cofactor">
    <cofactor evidence="1">
        <name>Mn(2+)</name>
        <dbReference type="ChEBI" id="CHEBI:29035"/>
    </cofactor>
</comment>
<protein>
    <recommendedName>
        <fullName evidence="11">Nudix hydrolase domain-containing protein</fullName>
    </recommendedName>
</protein>
<keyword evidence="7" id="KW-0378">Hydrolase</keyword>
<dbReference type="Gene3D" id="3.90.79.10">
    <property type="entry name" value="Nucleoside Triphosphate Pyrophosphohydrolase"/>
    <property type="match status" value="1"/>
</dbReference>
<name>A0A016U8V7_9BILA</name>
<sequence>MQRWDEGAPASERGKATENGSNDVIKVRRRPKEEEWLKNFKANTKKSEQLREAIESITDRFQARLVSLQENVLPMHEVNGRLQIKQKNIQRLIKTIDTTIQFYGRTNELESSIRDGNPSHDLEGYLENMECLQQAIQFFESHPNYQNQTENMFRKKLWCLGVSSEFLLRTAQHYYSVDNLLFQKLNLENGYNVLESEYRSIVQKNTIQADSSVLIESLDDQYELMGSRAKDIKTVRDMTALTRLGVWLLERERTRFLTHYAKIRGDNMMRTVSAIAQNHATLHAKMNSRTGAIKNVLKKATGRGEKEKRAADVDGGEADSALLMAGCLLALLEVEEAIMVKTIPDTARRAQVFRELVANPLSYVVRHTQRVVQESDSEKGVVPLLPLLRFLSAHQTRLHNLATNSMADIPFEAMMRQLRVKASSYINEHVEKLKNDNSKFVPLDGNVHPITVTTVGFLVALTVHRHTVTQQLLLMTAPHGTNSALLLPKLFARILSALGMTLKKKSEIYDYPALSNLFLLNNYNYIAKALEDDEDGLLPVINEQNTQILSFYHGEIEQCIGHYMRSWHPCIATLQGVQRVMDDKNMIKNMLTNFTREFDQTVAQQRDYCIADLKLRAVVCEHVKKALVPIYVSLLQRVESCGEQFFSKCLCKKPRELTPEKSTEAVSRKMVAWKAASSIIVVSRSTGRVLVMQRGAGAKFMPNALVFPGGVATPSDEKLGPPTKIAALRELFEETGLIIDHHESAATSEELMELQEKTKDDPEYFKLACSTPPVDRLIEWNTWLTPSSYKQRYMTSFFLVQTDGEPEVRMCEKEMSHYLWADPKECLRKASTGEVILPPPQVYELSRISQTPCEKLHLHGNTTHVLCPQHVSWPDEQKITNVLPGDHLYITEDKFNQPPRKLPLEEIQVDPHKPTHRAEYKVKPLYSMCKLYMHNLAPEYRNSFHQFETQSKQLA</sequence>
<evidence type="ECO:0000256" key="4">
    <source>
        <dbReference type="ARBA" id="ARBA00006756"/>
    </source>
</evidence>
<accession>A0A016U8V7</accession>
<evidence type="ECO:0000256" key="2">
    <source>
        <dbReference type="ARBA" id="ARBA00001946"/>
    </source>
</evidence>
<organism evidence="12 13">
    <name type="scientific">Ancylostoma ceylanicum</name>
    <dbReference type="NCBI Taxonomy" id="53326"/>
    <lineage>
        <taxon>Eukaryota</taxon>
        <taxon>Metazoa</taxon>
        <taxon>Ecdysozoa</taxon>
        <taxon>Nematoda</taxon>
        <taxon>Chromadorea</taxon>
        <taxon>Rhabditida</taxon>
        <taxon>Rhabditina</taxon>
        <taxon>Rhabditomorpha</taxon>
        <taxon>Strongyloidea</taxon>
        <taxon>Ancylostomatidae</taxon>
        <taxon>Ancylostomatinae</taxon>
        <taxon>Ancylostoma</taxon>
    </lineage>
</organism>
<keyword evidence="9" id="KW-0464">Manganese</keyword>
<evidence type="ECO:0000256" key="6">
    <source>
        <dbReference type="ARBA" id="ARBA00022723"/>
    </source>
</evidence>
<evidence type="ECO:0000256" key="8">
    <source>
        <dbReference type="ARBA" id="ARBA00022842"/>
    </source>
</evidence>
<evidence type="ECO:0000256" key="9">
    <source>
        <dbReference type="ARBA" id="ARBA00023211"/>
    </source>
</evidence>
<keyword evidence="8" id="KW-0460">Magnesium</keyword>
<dbReference type="OrthoDB" id="1922221at2759"/>
<dbReference type="Pfam" id="PF00293">
    <property type="entry name" value="NUDIX"/>
    <property type="match status" value="1"/>
</dbReference>
<gene>
    <name evidence="12" type="primary">Acey_s0050.g1884</name>
    <name evidence="12" type="ORF">Y032_0050g1884</name>
</gene>
<dbReference type="GO" id="GO:0005546">
    <property type="term" value="F:phosphatidylinositol-4,5-bisphosphate binding"/>
    <property type="evidence" value="ECO:0007669"/>
    <property type="project" value="InterPro"/>
</dbReference>
<dbReference type="STRING" id="53326.A0A016U8V7"/>
<dbReference type="PANTHER" id="PTHR12318">
    <property type="entry name" value="TESTOSTERONE-REGULATED PROTEIN RP2"/>
    <property type="match status" value="1"/>
</dbReference>
<evidence type="ECO:0000256" key="3">
    <source>
        <dbReference type="ARBA" id="ARBA00005582"/>
    </source>
</evidence>
<comment type="similarity">
    <text evidence="4">Belongs to the EXO70 family.</text>
</comment>
<dbReference type="PANTHER" id="PTHR12318:SF0">
    <property type="entry name" value="ACYL-COENZYME A DIPHOSPHATASE NUDT19"/>
    <property type="match status" value="1"/>
</dbReference>
<comment type="caution">
    <text evidence="12">The sequence shown here is derived from an EMBL/GenBank/DDBJ whole genome shotgun (WGS) entry which is preliminary data.</text>
</comment>
<dbReference type="InterPro" id="IPR016159">
    <property type="entry name" value="Cullin_repeat-like_dom_sf"/>
</dbReference>
<dbReference type="Gene3D" id="1.20.1280.170">
    <property type="entry name" value="Exocyst complex component Exo70"/>
    <property type="match status" value="1"/>
</dbReference>
<dbReference type="InterPro" id="IPR039121">
    <property type="entry name" value="NUDT19"/>
</dbReference>
<dbReference type="GO" id="GO:0016818">
    <property type="term" value="F:hydrolase activity, acting on acid anhydrides, in phosphorus-containing anhydrides"/>
    <property type="evidence" value="ECO:0007669"/>
    <property type="project" value="InterPro"/>
</dbReference>
<evidence type="ECO:0000256" key="7">
    <source>
        <dbReference type="ARBA" id="ARBA00022801"/>
    </source>
</evidence>
<comment type="cofactor">
    <cofactor evidence="2">
        <name>Mg(2+)</name>
        <dbReference type="ChEBI" id="CHEBI:18420"/>
    </cofactor>
</comment>
<feature type="region of interest" description="Disordered" evidence="10">
    <location>
        <begin position="1"/>
        <end position="27"/>
    </location>
</feature>
<evidence type="ECO:0000256" key="5">
    <source>
        <dbReference type="ARBA" id="ARBA00022448"/>
    </source>
</evidence>
<evidence type="ECO:0000259" key="11">
    <source>
        <dbReference type="PROSITE" id="PS51462"/>
    </source>
</evidence>
<dbReference type="SUPFAM" id="SSF74788">
    <property type="entry name" value="Cullin repeat-like"/>
    <property type="match status" value="1"/>
</dbReference>
<dbReference type="SUPFAM" id="SSF55811">
    <property type="entry name" value="Nudix"/>
    <property type="match status" value="1"/>
</dbReference>
<dbReference type="AlphaFoldDB" id="A0A016U8V7"/>
<dbReference type="GO" id="GO:0000145">
    <property type="term" value="C:exocyst"/>
    <property type="evidence" value="ECO:0007669"/>
    <property type="project" value="InterPro"/>
</dbReference>
<dbReference type="InterPro" id="IPR000086">
    <property type="entry name" value="NUDIX_hydrolase_dom"/>
</dbReference>
<keyword evidence="6" id="KW-0479">Metal-binding</keyword>
<dbReference type="InterPro" id="IPR046364">
    <property type="entry name" value="Exo70_C"/>
</dbReference>
<comment type="similarity">
    <text evidence="3">Belongs to the Nudix hydrolase family.</text>
</comment>
<feature type="domain" description="Nudix hydrolase" evidence="11">
    <location>
        <begin position="672"/>
        <end position="843"/>
    </location>
</feature>
<evidence type="ECO:0000256" key="10">
    <source>
        <dbReference type="SAM" id="MobiDB-lite"/>
    </source>
</evidence>
<dbReference type="CDD" id="cd18870">
    <property type="entry name" value="NUDIX_AcylCoAdiphos_Nudt19"/>
    <property type="match status" value="1"/>
</dbReference>
<evidence type="ECO:0000313" key="12">
    <source>
        <dbReference type="EMBL" id="EYC11376.1"/>
    </source>
</evidence>
<proteinExistence type="inferred from homology"/>
<dbReference type="Pfam" id="PF03081">
    <property type="entry name" value="Exo70_C"/>
    <property type="match status" value="1"/>
</dbReference>
<reference evidence="13" key="1">
    <citation type="journal article" date="2015" name="Nat. Genet.">
        <title>The genome and transcriptome of the zoonotic hookworm Ancylostoma ceylanicum identify infection-specific gene families.</title>
        <authorList>
            <person name="Schwarz E.M."/>
            <person name="Hu Y."/>
            <person name="Antoshechkin I."/>
            <person name="Miller M.M."/>
            <person name="Sternberg P.W."/>
            <person name="Aroian R.V."/>
        </authorList>
    </citation>
    <scope>NUCLEOTIDE SEQUENCE</scope>
    <source>
        <strain evidence="13">HY135</strain>
    </source>
</reference>
<dbReference type="GO" id="GO:0046872">
    <property type="term" value="F:metal ion binding"/>
    <property type="evidence" value="ECO:0007669"/>
    <property type="project" value="UniProtKB-KW"/>
</dbReference>
<evidence type="ECO:0000313" key="13">
    <source>
        <dbReference type="Proteomes" id="UP000024635"/>
    </source>
</evidence>